<sequence length="272" mass="29069">MSLPPPLKLGFVGYGTIAHSIAAGLLSQPAFEVKSVHVSRRSAAKSAAIKAQHPGKVTVCDDNQAVVDAADLVFLCVLPALYEEVLAGLEFGERHTLVSLVSTSTLARLRECSRLPAERAFKMICLPSVATRDGTCLLVPPSPPLKAVLDTLGGCVCCATEKIMTTMMIPACLMGPYYRVLQQNRDWMVANGVPEEDASYFVGRTYLGIAKDAEASCADPKHFDALIAEQTPGGINEQSIQNLERLGAFKGYGEACDGILERLEGRGDGNRG</sequence>
<evidence type="ECO:0000313" key="5">
    <source>
        <dbReference type="Proteomes" id="UP001165060"/>
    </source>
</evidence>
<protein>
    <recommendedName>
        <fullName evidence="6">Pyrroline-5-carboxylate reductase</fullName>
    </recommendedName>
</protein>
<organism evidence="4 5">
    <name type="scientific">Tetraparma gracilis</name>
    <dbReference type="NCBI Taxonomy" id="2962635"/>
    <lineage>
        <taxon>Eukaryota</taxon>
        <taxon>Sar</taxon>
        <taxon>Stramenopiles</taxon>
        <taxon>Ochrophyta</taxon>
        <taxon>Bolidophyceae</taxon>
        <taxon>Parmales</taxon>
        <taxon>Triparmaceae</taxon>
        <taxon>Tetraparma</taxon>
    </lineage>
</organism>
<dbReference type="InterPro" id="IPR029036">
    <property type="entry name" value="P5CR_dimer"/>
</dbReference>
<gene>
    <name evidence="4" type="ORF">TeGR_g8209</name>
</gene>
<name>A0ABQ6N268_9STRA</name>
<keyword evidence="5" id="KW-1185">Reference proteome</keyword>
<evidence type="ECO:0000256" key="1">
    <source>
        <dbReference type="ARBA" id="ARBA00005525"/>
    </source>
</evidence>
<comment type="similarity">
    <text evidence="1">Belongs to the pyrroline-5-carboxylate reductase family.</text>
</comment>
<feature type="domain" description="Pyrroline-5-carboxylate reductase dimerisation" evidence="3">
    <location>
        <begin position="165"/>
        <end position="261"/>
    </location>
</feature>
<dbReference type="SUPFAM" id="SSF51735">
    <property type="entry name" value="NAD(P)-binding Rossmann-fold domains"/>
    <property type="match status" value="1"/>
</dbReference>
<reference evidence="4 5" key="1">
    <citation type="journal article" date="2023" name="Commun. Biol.">
        <title>Genome analysis of Parmales, the sister group of diatoms, reveals the evolutionary specialization of diatoms from phago-mixotrophs to photoautotrophs.</title>
        <authorList>
            <person name="Ban H."/>
            <person name="Sato S."/>
            <person name="Yoshikawa S."/>
            <person name="Yamada K."/>
            <person name="Nakamura Y."/>
            <person name="Ichinomiya M."/>
            <person name="Sato N."/>
            <person name="Blanc-Mathieu R."/>
            <person name="Endo H."/>
            <person name="Kuwata A."/>
            <person name="Ogata H."/>
        </authorList>
    </citation>
    <scope>NUCLEOTIDE SEQUENCE [LARGE SCALE GENOMIC DNA]</scope>
</reference>
<evidence type="ECO:0008006" key="6">
    <source>
        <dbReference type="Google" id="ProtNLM"/>
    </source>
</evidence>
<evidence type="ECO:0000259" key="3">
    <source>
        <dbReference type="Pfam" id="PF14748"/>
    </source>
</evidence>
<evidence type="ECO:0000313" key="4">
    <source>
        <dbReference type="EMBL" id="GMI38846.1"/>
    </source>
</evidence>
<feature type="domain" description="Pyrroline-5-carboxylate reductase catalytic N-terminal" evidence="2">
    <location>
        <begin position="8"/>
        <end position="101"/>
    </location>
</feature>
<dbReference type="PANTHER" id="PTHR11645:SF13">
    <property type="entry name" value="PYRROLINE-5-CARBOXYLATE REDUCTASE CATALYTIC N-TERMINAL DOMAIN-CONTAINING PROTEIN"/>
    <property type="match status" value="1"/>
</dbReference>
<dbReference type="PANTHER" id="PTHR11645">
    <property type="entry name" value="PYRROLINE-5-CARBOXYLATE REDUCTASE"/>
    <property type="match status" value="1"/>
</dbReference>
<dbReference type="InterPro" id="IPR036291">
    <property type="entry name" value="NAD(P)-bd_dom_sf"/>
</dbReference>
<proteinExistence type="inferred from homology"/>
<dbReference type="Proteomes" id="UP001165060">
    <property type="component" value="Unassembled WGS sequence"/>
</dbReference>
<dbReference type="Pfam" id="PF03807">
    <property type="entry name" value="F420_oxidored"/>
    <property type="match status" value="1"/>
</dbReference>
<dbReference type="EMBL" id="BRYB01000845">
    <property type="protein sequence ID" value="GMI38846.1"/>
    <property type="molecule type" value="Genomic_DNA"/>
</dbReference>
<accession>A0ABQ6N268</accession>
<evidence type="ECO:0000259" key="2">
    <source>
        <dbReference type="Pfam" id="PF03807"/>
    </source>
</evidence>
<dbReference type="Gene3D" id="3.40.50.720">
    <property type="entry name" value="NAD(P)-binding Rossmann-like Domain"/>
    <property type="match status" value="1"/>
</dbReference>
<dbReference type="InterPro" id="IPR028939">
    <property type="entry name" value="P5C_Rdtase_cat_N"/>
</dbReference>
<dbReference type="Pfam" id="PF14748">
    <property type="entry name" value="P5CR_dimer"/>
    <property type="match status" value="1"/>
</dbReference>
<comment type="caution">
    <text evidence="4">The sequence shown here is derived from an EMBL/GenBank/DDBJ whole genome shotgun (WGS) entry which is preliminary data.</text>
</comment>